<dbReference type="Proteomes" id="UP001597212">
    <property type="component" value="Unassembled WGS sequence"/>
</dbReference>
<dbReference type="EMBL" id="JBHTOK010000060">
    <property type="protein sequence ID" value="MFD1441099.1"/>
    <property type="molecule type" value="Genomic_DNA"/>
</dbReference>
<proteinExistence type="predicted"/>
<dbReference type="Gene3D" id="1.20.120.450">
    <property type="entry name" value="dinb family like domain"/>
    <property type="match status" value="1"/>
</dbReference>
<name>A0ABW4CUV8_9LACO</name>
<dbReference type="InterPro" id="IPR034660">
    <property type="entry name" value="DinB/YfiT-like"/>
</dbReference>
<dbReference type="RefSeq" id="WP_164506246.1">
    <property type="nucleotide sequence ID" value="NZ_JBHTOK010000060.1"/>
</dbReference>
<organism evidence="1 2">
    <name type="scientific">Lacticaseibacillus hegangensis</name>
    <dbReference type="NCBI Taxonomy" id="2486010"/>
    <lineage>
        <taxon>Bacteria</taxon>
        <taxon>Bacillati</taxon>
        <taxon>Bacillota</taxon>
        <taxon>Bacilli</taxon>
        <taxon>Lactobacillales</taxon>
        <taxon>Lactobacillaceae</taxon>
        <taxon>Lacticaseibacillus</taxon>
    </lineage>
</organism>
<dbReference type="Pfam" id="PF08020">
    <property type="entry name" value="DUF1706"/>
    <property type="match status" value="1"/>
</dbReference>
<dbReference type="InterPro" id="IPR012550">
    <property type="entry name" value="DUF1706"/>
</dbReference>
<evidence type="ECO:0000313" key="2">
    <source>
        <dbReference type="Proteomes" id="UP001597212"/>
    </source>
</evidence>
<sequence>MAEPHSRQSLILATYERHDKLDQILSGMSDEELNGTFPFKGRDRNVRDVLVQLAAWQKMYLDWSKANLAGTAKRFMPKPYSWKNSGKLSRKIWQANQKTTLAEAKKAFESLYNDLMDQFEQGNNEEMFLRGFYPWTGSMSLGEFATMVASAHYAWAIKVLTQYLKATRKSKPLEQAK</sequence>
<gene>
    <name evidence="1" type="ORF">ACFQ5K_06915</name>
</gene>
<accession>A0ABW4CUV8</accession>
<dbReference type="PANTHER" id="PTHR40658">
    <property type="match status" value="1"/>
</dbReference>
<reference evidence="2" key="1">
    <citation type="journal article" date="2019" name="Int. J. Syst. Evol. Microbiol.">
        <title>The Global Catalogue of Microorganisms (GCM) 10K type strain sequencing project: providing services to taxonomists for standard genome sequencing and annotation.</title>
        <authorList>
            <consortium name="The Broad Institute Genomics Platform"/>
            <consortium name="The Broad Institute Genome Sequencing Center for Infectious Disease"/>
            <person name="Wu L."/>
            <person name="Ma J."/>
        </authorList>
    </citation>
    <scope>NUCLEOTIDE SEQUENCE [LARGE SCALE GENOMIC DNA]</scope>
    <source>
        <strain evidence="2">CCM 8912</strain>
    </source>
</reference>
<keyword evidence="2" id="KW-1185">Reference proteome</keyword>
<dbReference type="PANTHER" id="PTHR40658:SF4">
    <property type="entry name" value="HYPOTHETICAL CYTOSOLIC PROTEIN"/>
    <property type="match status" value="1"/>
</dbReference>
<protein>
    <submittedName>
        <fullName evidence="1">ClbS/DfsB family four-helix bundle protein</fullName>
    </submittedName>
</protein>
<evidence type="ECO:0000313" key="1">
    <source>
        <dbReference type="EMBL" id="MFD1441099.1"/>
    </source>
</evidence>
<comment type="caution">
    <text evidence="1">The sequence shown here is derived from an EMBL/GenBank/DDBJ whole genome shotgun (WGS) entry which is preliminary data.</text>
</comment>